<comment type="caution">
    <text evidence="1">The sequence shown here is derived from an EMBL/GenBank/DDBJ whole genome shotgun (WGS) entry which is preliminary data.</text>
</comment>
<reference evidence="1 2" key="1">
    <citation type="submission" date="2024-01" db="EMBL/GenBank/DDBJ databases">
        <title>The genomes of 5 underutilized Papilionoideae crops provide insights into root nodulation and disease resistanc.</title>
        <authorList>
            <person name="Yuan L."/>
        </authorList>
    </citation>
    <scope>NUCLEOTIDE SEQUENCE [LARGE SCALE GENOMIC DNA]</scope>
    <source>
        <strain evidence="1">ZHUSHIDOU_FW_LH</strain>
        <tissue evidence="1">Leaf</tissue>
    </source>
</reference>
<sequence length="105" mass="12002">MFCWLIIGTAITDSSLKKKKKKTSQAFSFSFLSLSKNLPLQFPKKKKKNLPLQAHRPFQLPTINNKSKSLLFITKTQSLRSNSPKKKIVLFRCPDFNSVIEAMEG</sequence>
<evidence type="ECO:0000313" key="2">
    <source>
        <dbReference type="Proteomes" id="UP001372338"/>
    </source>
</evidence>
<proteinExistence type="predicted"/>
<dbReference type="EMBL" id="JAYWIO010000003">
    <property type="protein sequence ID" value="KAK7274903.1"/>
    <property type="molecule type" value="Genomic_DNA"/>
</dbReference>
<dbReference type="Proteomes" id="UP001372338">
    <property type="component" value="Unassembled WGS sequence"/>
</dbReference>
<evidence type="ECO:0000313" key="1">
    <source>
        <dbReference type="EMBL" id="KAK7274903.1"/>
    </source>
</evidence>
<gene>
    <name evidence="1" type="ORF">RIF29_16004</name>
</gene>
<dbReference type="AlphaFoldDB" id="A0AAN9FLK8"/>
<accession>A0AAN9FLK8</accession>
<protein>
    <submittedName>
        <fullName evidence="1">Uncharacterized protein</fullName>
    </submittedName>
</protein>
<keyword evidence="2" id="KW-1185">Reference proteome</keyword>
<name>A0AAN9FLK8_CROPI</name>
<organism evidence="1 2">
    <name type="scientific">Crotalaria pallida</name>
    <name type="common">Smooth rattlebox</name>
    <name type="synonym">Crotalaria striata</name>
    <dbReference type="NCBI Taxonomy" id="3830"/>
    <lineage>
        <taxon>Eukaryota</taxon>
        <taxon>Viridiplantae</taxon>
        <taxon>Streptophyta</taxon>
        <taxon>Embryophyta</taxon>
        <taxon>Tracheophyta</taxon>
        <taxon>Spermatophyta</taxon>
        <taxon>Magnoliopsida</taxon>
        <taxon>eudicotyledons</taxon>
        <taxon>Gunneridae</taxon>
        <taxon>Pentapetalae</taxon>
        <taxon>rosids</taxon>
        <taxon>fabids</taxon>
        <taxon>Fabales</taxon>
        <taxon>Fabaceae</taxon>
        <taxon>Papilionoideae</taxon>
        <taxon>50 kb inversion clade</taxon>
        <taxon>genistoids sensu lato</taxon>
        <taxon>core genistoids</taxon>
        <taxon>Crotalarieae</taxon>
        <taxon>Crotalaria</taxon>
    </lineage>
</organism>